<evidence type="ECO:0000256" key="8">
    <source>
        <dbReference type="ARBA" id="ARBA00026028"/>
    </source>
</evidence>
<evidence type="ECO:0000256" key="12">
    <source>
        <dbReference type="RuleBase" id="RU003945"/>
    </source>
</evidence>
<dbReference type="AlphaFoldDB" id="A0A4P7QIA5"/>
<feature type="transmembrane region" description="Helical" evidence="13">
    <location>
        <begin position="182"/>
        <end position="203"/>
    </location>
</feature>
<evidence type="ECO:0000256" key="13">
    <source>
        <dbReference type="SAM" id="Phobius"/>
    </source>
</evidence>
<keyword evidence="16" id="KW-1185">Reference proteome</keyword>
<evidence type="ECO:0000313" key="16">
    <source>
        <dbReference type="Proteomes" id="UP000296352"/>
    </source>
</evidence>
<dbReference type="Pfam" id="PF02096">
    <property type="entry name" value="60KD_IMP"/>
    <property type="match status" value="1"/>
</dbReference>
<evidence type="ECO:0000256" key="9">
    <source>
        <dbReference type="ARBA" id="ARBA00031538"/>
    </source>
</evidence>
<evidence type="ECO:0000313" key="15">
    <source>
        <dbReference type="EMBL" id="QCB29409.1"/>
    </source>
</evidence>
<name>A0A4P7QIA5_9CORY</name>
<dbReference type="InterPro" id="IPR001708">
    <property type="entry name" value="YidC/ALB3/OXA1/COX18"/>
</dbReference>
<dbReference type="GO" id="GO:0032977">
    <property type="term" value="F:membrane insertase activity"/>
    <property type="evidence" value="ECO:0007669"/>
    <property type="project" value="InterPro"/>
</dbReference>
<dbReference type="EMBL" id="CP039247">
    <property type="protein sequence ID" value="QCB29409.1"/>
    <property type="molecule type" value="Genomic_DNA"/>
</dbReference>
<protein>
    <recommendedName>
        <fullName evidence="3">Membrane protein insertase YidC</fullName>
    </recommendedName>
    <alternativeName>
        <fullName evidence="11">Foldase YidC</fullName>
    </alternativeName>
    <alternativeName>
        <fullName evidence="10">Membrane integrase YidC</fullName>
    </alternativeName>
    <alternativeName>
        <fullName evidence="9">Membrane protein YidC</fullName>
    </alternativeName>
</protein>
<evidence type="ECO:0000256" key="11">
    <source>
        <dbReference type="ARBA" id="ARBA00033342"/>
    </source>
</evidence>
<dbReference type="PANTHER" id="PTHR12428">
    <property type="entry name" value="OXA1"/>
    <property type="match status" value="1"/>
</dbReference>
<accession>A0A4P7QIA5</accession>
<evidence type="ECO:0000256" key="4">
    <source>
        <dbReference type="ARBA" id="ARBA00022692"/>
    </source>
</evidence>
<reference evidence="15 16" key="1">
    <citation type="submission" date="2019-04" db="EMBL/GenBank/DDBJ databases">
        <title>Corynebacterium endometrii sp. nov., isolated from the uterus of a cow with endometritis.</title>
        <authorList>
            <person name="Ballas P."/>
            <person name="Ruckert C."/>
            <person name="Wagener K."/>
            <person name="Drillich M."/>
            <person name="Kaempfer P."/>
            <person name="Busse H.-J."/>
            <person name="Ehling-Schulz M."/>
        </authorList>
    </citation>
    <scope>NUCLEOTIDE SEQUENCE [LARGE SCALE GENOMIC DNA]</scope>
    <source>
        <strain evidence="15 16">LMM-1653</strain>
    </source>
</reference>
<feature type="transmembrane region" description="Helical" evidence="13">
    <location>
        <begin position="243"/>
        <end position="265"/>
    </location>
</feature>
<evidence type="ECO:0000256" key="6">
    <source>
        <dbReference type="ARBA" id="ARBA00023136"/>
    </source>
</evidence>
<comment type="similarity">
    <text evidence="2">Belongs to the OXA1/ALB3/YidC family. Type 1 subfamily.</text>
</comment>
<sequence>MLLPFTYPVSGIMKVWHLIIDPFLTEGVAWLICIPLLVVTVRGLILPLNWMSIRSGRIGALMRPEMYDLRDRMKAVKDPAEMLALQKEQRALHERYGYKPSVGCIPPLIMIPVFLGLYRVILHMARPDQDASIGLLTPEEVLSFRSTTFQGIPLPAYVSMPDDVAASLGVSGADVKNVITPWLIAAILFTVANLGISLYRGFLTTQFDEKLARRLFYFLIFMTVAVPFLLWNAAMNAPVPTAIIVYWACTNLFTLCQTIVFEFILRKRYALGDAHHALRRESWAAFRAGSAKLTKEEKAQRKLERKRRGQLIAQARMLARKEAEAKQSPEEPA</sequence>
<evidence type="ECO:0000259" key="14">
    <source>
        <dbReference type="Pfam" id="PF02096"/>
    </source>
</evidence>
<dbReference type="PANTHER" id="PTHR12428:SF65">
    <property type="entry name" value="CYTOCHROME C OXIDASE ASSEMBLY PROTEIN COX18, MITOCHONDRIAL"/>
    <property type="match status" value="1"/>
</dbReference>
<comment type="subcellular location">
    <subcellularLocation>
        <location evidence="1 12">Membrane</location>
        <topology evidence="1 12">Multi-pass membrane protein</topology>
    </subcellularLocation>
</comment>
<dbReference type="GO" id="GO:0016020">
    <property type="term" value="C:membrane"/>
    <property type="evidence" value="ECO:0007669"/>
    <property type="project" value="UniProtKB-SubCell"/>
</dbReference>
<evidence type="ECO:0000256" key="1">
    <source>
        <dbReference type="ARBA" id="ARBA00004141"/>
    </source>
</evidence>
<evidence type="ECO:0000256" key="2">
    <source>
        <dbReference type="ARBA" id="ARBA00010527"/>
    </source>
</evidence>
<keyword evidence="5 13" id="KW-1133">Transmembrane helix</keyword>
<dbReference type="InterPro" id="IPR028055">
    <property type="entry name" value="YidC/Oxa/ALB_C"/>
</dbReference>
<dbReference type="Proteomes" id="UP000296352">
    <property type="component" value="Chromosome"/>
</dbReference>
<organism evidence="15 16">
    <name type="scientific">Corynebacterium endometrii</name>
    <dbReference type="NCBI Taxonomy" id="2488819"/>
    <lineage>
        <taxon>Bacteria</taxon>
        <taxon>Bacillati</taxon>
        <taxon>Actinomycetota</taxon>
        <taxon>Actinomycetes</taxon>
        <taxon>Mycobacteriales</taxon>
        <taxon>Corynebacteriaceae</taxon>
        <taxon>Corynebacterium</taxon>
    </lineage>
</organism>
<evidence type="ECO:0000256" key="5">
    <source>
        <dbReference type="ARBA" id="ARBA00022989"/>
    </source>
</evidence>
<evidence type="ECO:0000256" key="3">
    <source>
        <dbReference type="ARBA" id="ARBA00015325"/>
    </source>
</evidence>
<gene>
    <name evidence="15" type="primary">misCB</name>
    <name evidence="15" type="ORF">CENDO_10780</name>
</gene>
<feature type="transmembrane region" description="Helical" evidence="13">
    <location>
        <begin position="102"/>
        <end position="121"/>
    </location>
</feature>
<keyword evidence="4 12" id="KW-0812">Transmembrane</keyword>
<dbReference type="NCBIfam" id="TIGR03592">
    <property type="entry name" value="yidC_oxa1_cterm"/>
    <property type="match status" value="1"/>
</dbReference>
<dbReference type="GO" id="GO:0051205">
    <property type="term" value="P:protein insertion into membrane"/>
    <property type="evidence" value="ECO:0007669"/>
    <property type="project" value="TreeGrafter"/>
</dbReference>
<proteinExistence type="inferred from homology"/>
<feature type="transmembrane region" description="Helical" evidence="13">
    <location>
        <begin position="215"/>
        <end position="231"/>
    </location>
</feature>
<feature type="transmembrane region" description="Helical" evidence="13">
    <location>
        <begin position="28"/>
        <end position="48"/>
    </location>
</feature>
<comment type="subunit">
    <text evidence="8">Interacts with the Sec translocase complex via SecD. Specifically interacts with transmembrane segments of nascent integral membrane proteins during membrane integration.</text>
</comment>
<feature type="domain" description="Membrane insertase YidC/Oxa/ALB C-terminal" evidence="14">
    <location>
        <begin position="30"/>
        <end position="261"/>
    </location>
</feature>
<keyword evidence="6 13" id="KW-0472">Membrane</keyword>
<evidence type="ECO:0000256" key="10">
    <source>
        <dbReference type="ARBA" id="ARBA00033245"/>
    </source>
</evidence>
<comment type="function">
    <text evidence="7">Required for the insertion and/or proper folding and/or complex formation of integral membrane proteins into the membrane. Involved in integration of membrane proteins that insert both dependently and independently of the Sec translocase complex, as well as at least some lipoproteins. Aids folding of multispanning membrane proteins.</text>
</comment>
<dbReference type="KEGG" id="cee:CENDO_10780"/>
<evidence type="ECO:0000256" key="7">
    <source>
        <dbReference type="ARBA" id="ARBA00025034"/>
    </source>
</evidence>